<evidence type="ECO:0000313" key="2">
    <source>
        <dbReference type="Proteomes" id="UP000186817"/>
    </source>
</evidence>
<protein>
    <submittedName>
        <fullName evidence="1">Uncharacterized protein</fullName>
    </submittedName>
</protein>
<comment type="caution">
    <text evidence="1">The sequence shown here is derived from an EMBL/GenBank/DDBJ whole genome shotgun (WGS) entry which is preliminary data.</text>
</comment>
<gene>
    <name evidence="1" type="ORF">AK812_SmicGene42662</name>
</gene>
<dbReference type="OrthoDB" id="441902at2759"/>
<organism evidence="1 2">
    <name type="scientific">Symbiodinium microadriaticum</name>
    <name type="common">Dinoflagellate</name>
    <name type="synonym">Zooxanthella microadriatica</name>
    <dbReference type="NCBI Taxonomy" id="2951"/>
    <lineage>
        <taxon>Eukaryota</taxon>
        <taxon>Sar</taxon>
        <taxon>Alveolata</taxon>
        <taxon>Dinophyceae</taxon>
        <taxon>Suessiales</taxon>
        <taxon>Symbiodiniaceae</taxon>
        <taxon>Symbiodinium</taxon>
    </lineage>
</organism>
<reference evidence="1 2" key="1">
    <citation type="submission" date="2016-02" db="EMBL/GenBank/DDBJ databases">
        <title>Genome analysis of coral dinoflagellate symbionts highlights evolutionary adaptations to a symbiotic lifestyle.</title>
        <authorList>
            <person name="Aranda M."/>
            <person name="Li Y."/>
            <person name="Liew Y.J."/>
            <person name="Baumgarten S."/>
            <person name="Simakov O."/>
            <person name="Wilson M."/>
            <person name="Piel J."/>
            <person name="Ashoor H."/>
            <person name="Bougouffa S."/>
            <person name="Bajic V.B."/>
            <person name="Ryu T."/>
            <person name="Ravasi T."/>
            <person name="Bayer T."/>
            <person name="Micklem G."/>
            <person name="Kim H."/>
            <person name="Bhak J."/>
            <person name="Lajeunesse T.C."/>
            <person name="Voolstra C.R."/>
        </authorList>
    </citation>
    <scope>NUCLEOTIDE SEQUENCE [LARGE SCALE GENOMIC DNA]</scope>
    <source>
        <strain evidence="1 2">CCMP2467</strain>
    </source>
</reference>
<sequence>MTSTGSKTFAVEMEAAYEYVDKHFRIEEIYGESGADVLERLAARASHHVMPFGLAVQCALCACTNGALVAAFPGKPSPVSLLLLNINRVQTRKSQLNSVLSAVAEVVDKSVVRKAKAAVLESGGTPQPVKTKSISMQKFTEASFFQRCSSDFAHVESPEEVRGRYHYSTLLELDECYAFLRMVGLASTARSGGEPSSHAACQSDAGSELNRVLQTGVSLHACKTVGSFGDRTMKVNLCGVGNAHPTKFVNVLKGECSSGNLVATLERLLLTTGRPVEPHSPLPAVLKLPDDGFDPFLWSPLLDVMLAPLGLPDGANKHLVAKKLFAEEAGMSTEQDIPVPEGADVQSLAVRVLAYFEKPNSVIEMSPEARAVFTGLQSCFNCQAALLRSEATSEAAREGTGPWFVAILAAANLIFEIGLGKLENTEAFRNRQLQLQPRHVLRAYDQVAMARALVRIWTGADLHGESFSDRPLGEEELLTAAEKLDAAMAAVPASSQYQRFALTQEMPPSTDVEAVNEELSVRELLRAKEEGSSSDCEVVCSTPGPVAVVAETPAASDSAAQACKNTAFKDVLTLMDVPNMKHGYGEGGQSVQDPNVGEVLYSDRVAWRRKLTFLFFPSTVAGGHWS</sequence>
<keyword evidence="2" id="KW-1185">Reference proteome</keyword>
<dbReference type="AlphaFoldDB" id="A0A1Q9C2Z6"/>
<name>A0A1Q9C2Z6_SYMMI</name>
<dbReference type="EMBL" id="LSRX01001799">
    <property type="protein sequence ID" value="OLP77288.1"/>
    <property type="molecule type" value="Genomic_DNA"/>
</dbReference>
<proteinExistence type="predicted"/>
<evidence type="ECO:0000313" key="1">
    <source>
        <dbReference type="EMBL" id="OLP77288.1"/>
    </source>
</evidence>
<accession>A0A1Q9C2Z6</accession>
<dbReference type="Proteomes" id="UP000186817">
    <property type="component" value="Unassembled WGS sequence"/>
</dbReference>